<reference evidence="1" key="1">
    <citation type="journal article" date="2019" name="BMC Genomics">
        <title>A new reference genome for Sorghum bicolor reveals high levels of sequence similarity between sweet and grain genotypes: implications for the genetics of sugar metabolism.</title>
        <authorList>
            <person name="Cooper E.A."/>
            <person name="Brenton Z.W."/>
            <person name="Flinn B.S."/>
            <person name="Jenkins J."/>
            <person name="Shu S."/>
            <person name="Flowers D."/>
            <person name="Luo F."/>
            <person name="Wang Y."/>
            <person name="Xia P."/>
            <person name="Barry K."/>
            <person name="Daum C."/>
            <person name="Lipzen A."/>
            <person name="Yoshinaga Y."/>
            <person name="Schmutz J."/>
            <person name="Saski C."/>
            <person name="Vermerris W."/>
            <person name="Kresovich S."/>
        </authorList>
    </citation>
    <scope>NUCLEOTIDE SEQUENCE</scope>
</reference>
<protein>
    <submittedName>
        <fullName evidence="1">Uncharacterized protein</fullName>
    </submittedName>
</protein>
<dbReference type="AlphaFoldDB" id="A0A921RE67"/>
<accession>A0A921RE67</accession>
<organism evidence="1 2">
    <name type="scientific">Sorghum bicolor</name>
    <name type="common">Sorghum</name>
    <name type="synonym">Sorghum vulgare</name>
    <dbReference type="NCBI Taxonomy" id="4558"/>
    <lineage>
        <taxon>Eukaryota</taxon>
        <taxon>Viridiplantae</taxon>
        <taxon>Streptophyta</taxon>
        <taxon>Embryophyta</taxon>
        <taxon>Tracheophyta</taxon>
        <taxon>Spermatophyta</taxon>
        <taxon>Magnoliopsida</taxon>
        <taxon>Liliopsida</taxon>
        <taxon>Poales</taxon>
        <taxon>Poaceae</taxon>
        <taxon>PACMAD clade</taxon>
        <taxon>Panicoideae</taxon>
        <taxon>Andropogonodae</taxon>
        <taxon>Andropogoneae</taxon>
        <taxon>Sorghinae</taxon>
        <taxon>Sorghum</taxon>
    </lineage>
</organism>
<dbReference type="Proteomes" id="UP000807115">
    <property type="component" value="Chromosome 3"/>
</dbReference>
<proteinExistence type="predicted"/>
<gene>
    <name evidence="1" type="ORF">BDA96_03G153900</name>
</gene>
<evidence type="ECO:0000313" key="2">
    <source>
        <dbReference type="Proteomes" id="UP000807115"/>
    </source>
</evidence>
<name>A0A921RE67_SORBI</name>
<dbReference type="EMBL" id="CM027682">
    <property type="protein sequence ID" value="KAG0537502.1"/>
    <property type="molecule type" value="Genomic_DNA"/>
</dbReference>
<reference evidence="1" key="2">
    <citation type="submission" date="2020-10" db="EMBL/GenBank/DDBJ databases">
        <authorList>
            <person name="Cooper E.A."/>
            <person name="Brenton Z.W."/>
            <person name="Flinn B.S."/>
            <person name="Jenkins J."/>
            <person name="Shu S."/>
            <person name="Flowers D."/>
            <person name="Luo F."/>
            <person name="Wang Y."/>
            <person name="Xia P."/>
            <person name="Barry K."/>
            <person name="Daum C."/>
            <person name="Lipzen A."/>
            <person name="Yoshinaga Y."/>
            <person name="Schmutz J."/>
            <person name="Saski C."/>
            <person name="Vermerris W."/>
            <person name="Kresovich S."/>
        </authorList>
    </citation>
    <scope>NUCLEOTIDE SEQUENCE</scope>
</reference>
<evidence type="ECO:0000313" key="1">
    <source>
        <dbReference type="EMBL" id="KAG0537502.1"/>
    </source>
</evidence>
<comment type="caution">
    <text evidence="1">The sequence shown here is derived from an EMBL/GenBank/DDBJ whole genome shotgun (WGS) entry which is preliminary data.</text>
</comment>
<sequence length="55" mass="6147">MVQSGAWSPTPICARAHALLPRTSTGSADPHNQDHFVIYVWTTNTTHPMWMAQAR</sequence>